<dbReference type="Gramene" id="Pp3c7_6540V3.1">
    <property type="protein sequence ID" value="Pp3c7_6540V3.1"/>
    <property type="gene ID" value="Pp3c7_6540"/>
</dbReference>
<evidence type="ECO:0000313" key="4">
    <source>
        <dbReference type="Proteomes" id="UP000006727"/>
    </source>
</evidence>
<dbReference type="EMBL" id="ABEU02000007">
    <property type="protein sequence ID" value="PNR50843.1"/>
    <property type="molecule type" value="Genomic_DNA"/>
</dbReference>
<dbReference type="PaxDb" id="3218-PP1S42_253V6.1"/>
<organism evidence="2">
    <name type="scientific">Physcomitrium patens</name>
    <name type="common">Spreading-leaved earth moss</name>
    <name type="synonym">Physcomitrella patens</name>
    <dbReference type="NCBI Taxonomy" id="3218"/>
    <lineage>
        <taxon>Eukaryota</taxon>
        <taxon>Viridiplantae</taxon>
        <taxon>Streptophyta</taxon>
        <taxon>Embryophyta</taxon>
        <taxon>Bryophyta</taxon>
        <taxon>Bryophytina</taxon>
        <taxon>Bryopsida</taxon>
        <taxon>Funariidae</taxon>
        <taxon>Funariales</taxon>
        <taxon>Funariaceae</taxon>
        <taxon>Physcomitrium</taxon>
    </lineage>
</organism>
<accession>A0A2K1KAP5</accession>
<keyword evidence="1" id="KW-0732">Signal</keyword>
<dbReference type="SUPFAM" id="SSF47699">
    <property type="entry name" value="Bifunctional inhibitor/lipid-transfer protein/seed storage 2S albumin"/>
    <property type="match status" value="1"/>
</dbReference>
<dbReference type="GeneID" id="112284403"/>
<feature type="signal peptide" evidence="1">
    <location>
        <begin position="1"/>
        <end position="26"/>
    </location>
</feature>
<reference evidence="3" key="3">
    <citation type="submission" date="2020-12" db="UniProtKB">
        <authorList>
            <consortium name="EnsemblPlants"/>
        </authorList>
    </citation>
    <scope>IDENTIFICATION</scope>
</reference>
<sequence length="122" mass="12794">MVMAKMTGLLGFLVALVMVVSSGAQAARCSPQFPLSCASYVLDGRAVPLKTCCIELQDNFKILDPKASLKPYCDAIVGVKLFNGPLAGNELNLALNLPNKCVLSGQYKKGQTCAGKPFPGGS</sequence>
<dbReference type="Proteomes" id="UP000006727">
    <property type="component" value="Chromosome 7"/>
</dbReference>
<feature type="chain" id="PRO_5044576417" description="Bifunctional inhibitor/plant lipid transfer protein/seed storage helical domain-containing protein" evidence="1">
    <location>
        <begin position="27"/>
        <end position="122"/>
    </location>
</feature>
<name>A0A2K1KAP5_PHYPA</name>
<gene>
    <name evidence="3" type="primary">LOC112284403</name>
    <name evidence="2" type="ORF">PHYPA_010029</name>
</gene>
<dbReference type="Gramene" id="Pp3c7_6540V3.2">
    <property type="protein sequence ID" value="Pp3c7_6540V3.2"/>
    <property type="gene ID" value="Pp3c7_6540"/>
</dbReference>
<dbReference type="EnsemblPlants" id="Pp3c7_6540V3.1">
    <property type="protein sequence ID" value="Pp3c7_6540V3.1"/>
    <property type="gene ID" value="Pp3c7_6540"/>
</dbReference>
<dbReference type="RefSeq" id="XP_024379934.1">
    <property type="nucleotide sequence ID" value="XM_024524166.2"/>
</dbReference>
<evidence type="ECO:0000313" key="2">
    <source>
        <dbReference type="EMBL" id="PNR50843.1"/>
    </source>
</evidence>
<reference evidence="2 4" key="2">
    <citation type="journal article" date="2018" name="Plant J.">
        <title>The Physcomitrella patens chromosome-scale assembly reveals moss genome structure and evolution.</title>
        <authorList>
            <person name="Lang D."/>
            <person name="Ullrich K.K."/>
            <person name="Murat F."/>
            <person name="Fuchs J."/>
            <person name="Jenkins J."/>
            <person name="Haas F.B."/>
            <person name="Piednoel M."/>
            <person name="Gundlach H."/>
            <person name="Van Bel M."/>
            <person name="Meyberg R."/>
            <person name="Vives C."/>
            <person name="Morata J."/>
            <person name="Symeonidi A."/>
            <person name="Hiss M."/>
            <person name="Muchero W."/>
            <person name="Kamisugi Y."/>
            <person name="Saleh O."/>
            <person name="Blanc G."/>
            <person name="Decker E.L."/>
            <person name="van Gessel N."/>
            <person name="Grimwood J."/>
            <person name="Hayes R.D."/>
            <person name="Graham S.W."/>
            <person name="Gunter L.E."/>
            <person name="McDaniel S.F."/>
            <person name="Hoernstein S.N.W."/>
            <person name="Larsson A."/>
            <person name="Li F.W."/>
            <person name="Perroud P.F."/>
            <person name="Phillips J."/>
            <person name="Ranjan P."/>
            <person name="Rokshar D.S."/>
            <person name="Rothfels C.J."/>
            <person name="Schneider L."/>
            <person name="Shu S."/>
            <person name="Stevenson D.W."/>
            <person name="Thummler F."/>
            <person name="Tillich M."/>
            <person name="Villarreal Aguilar J.C."/>
            <person name="Widiez T."/>
            <person name="Wong G.K."/>
            <person name="Wymore A."/>
            <person name="Zhang Y."/>
            <person name="Zimmer A.D."/>
            <person name="Quatrano R.S."/>
            <person name="Mayer K.F.X."/>
            <person name="Goodstein D."/>
            <person name="Casacuberta J.M."/>
            <person name="Vandepoele K."/>
            <person name="Reski R."/>
            <person name="Cuming A.C."/>
            <person name="Tuskan G.A."/>
            <person name="Maumus F."/>
            <person name="Salse J."/>
            <person name="Schmutz J."/>
            <person name="Rensing S.A."/>
        </authorList>
    </citation>
    <scope>NUCLEOTIDE SEQUENCE [LARGE SCALE GENOMIC DNA]</scope>
    <source>
        <strain evidence="3 4">cv. Gransden 2004</strain>
    </source>
</reference>
<dbReference type="InterPro" id="IPR036312">
    <property type="entry name" value="Bifun_inhib/LTP/seed_sf"/>
</dbReference>
<dbReference type="AlphaFoldDB" id="A0A2K1KAP5"/>
<evidence type="ECO:0000256" key="1">
    <source>
        <dbReference type="SAM" id="SignalP"/>
    </source>
</evidence>
<dbReference type="OrthoDB" id="10420284at2759"/>
<dbReference type="EnsemblPlants" id="Pp3c7_6540V3.2">
    <property type="protein sequence ID" value="Pp3c7_6540V3.2"/>
    <property type="gene ID" value="Pp3c7_6540"/>
</dbReference>
<protein>
    <recommendedName>
        <fullName evidence="5">Bifunctional inhibitor/plant lipid transfer protein/seed storage helical domain-containing protein</fullName>
    </recommendedName>
</protein>
<evidence type="ECO:0000313" key="3">
    <source>
        <dbReference type="EnsemblPlants" id="Pp3c7_6540V3.1"/>
    </source>
</evidence>
<evidence type="ECO:0008006" key="5">
    <source>
        <dbReference type="Google" id="ProtNLM"/>
    </source>
</evidence>
<reference evidence="2 4" key="1">
    <citation type="journal article" date="2008" name="Science">
        <title>The Physcomitrella genome reveals evolutionary insights into the conquest of land by plants.</title>
        <authorList>
            <person name="Rensing S."/>
            <person name="Lang D."/>
            <person name="Zimmer A."/>
            <person name="Terry A."/>
            <person name="Salamov A."/>
            <person name="Shapiro H."/>
            <person name="Nishiyama T."/>
            <person name="Perroud P.-F."/>
            <person name="Lindquist E."/>
            <person name="Kamisugi Y."/>
            <person name="Tanahashi T."/>
            <person name="Sakakibara K."/>
            <person name="Fujita T."/>
            <person name="Oishi K."/>
            <person name="Shin-I T."/>
            <person name="Kuroki Y."/>
            <person name="Toyoda A."/>
            <person name="Suzuki Y."/>
            <person name="Hashimoto A."/>
            <person name="Yamaguchi K."/>
            <person name="Sugano A."/>
            <person name="Kohara Y."/>
            <person name="Fujiyama A."/>
            <person name="Anterola A."/>
            <person name="Aoki S."/>
            <person name="Ashton N."/>
            <person name="Barbazuk W.B."/>
            <person name="Barker E."/>
            <person name="Bennetzen J."/>
            <person name="Bezanilla M."/>
            <person name="Blankenship R."/>
            <person name="Cho S.H."/>
            <person name="Dutcher S."/>
            <person name="Estelle M."/>
            <person name="Fawcett J.A."/>
            <person name="Gundlach H."/>
            <person name="Hanada K."/>
            <person name="Heyl A."/>
            <person name="Hicks K.A."/>
            <person name="Hugh J."/>
            <person name="Lohr M."/>
            <person name="Mayer K."/>
            <person name="Melkozernov A."/>
            <person name="Murata T."/>
            <person name="Nelson D."/>
            <person name="Pils B."/>
            <person name="Prigge M."/>
            <person name="Reiss B."/>
            <person name="Renner T."/>
            <person name="Rombauts S."/>
            <person name="Rushton P."/>
            <person name="Sanderfoot A."/>
            <person name="Schween G."/>
            <person name="Shiu S.-H."/>
            <person name="Stueber K."/>
            <person name="Theodoulou F.L."/>
            <person name="Tu H."/>
            <person name="Van de Peer Y."/>
            <person name="Verrier P.J."/>
            <person name="Waters E."/>
            <person name="Wood A."/>
            <person name="Yang L."/>
            <person name="Cove D."/>
            <person name="Cuming A."/>
            <person name="Hasebe M."/>
            <person name="Lucas S."/>
            <person name="Mishler D.B."/>
            <person name="Reski R."/>
            <person name="Grigoriev I."/>
            <person name="Quatrano R.S."/>
            <person name="Boore J.L."/>
        </authorList>
    </citation>
    <scope>NUCLEOTIDE SEQUENCE [LARGE SCALE GENOMIC DNA]</scope>
    <source>
        <strain evidence="3 4">cv. Gransden 2004</strain>
    </source>
</reference>
<keyword evidence="4" id="KW-1185">Reference proteome</keyword>
<proteinExistence type="predicted"/>